<reference evidence="2" key="1">
    <citation type="journal article" date="2020" name="Fungal Divers.">
        <title>Resolving the Mortierellaceae phylogeny through synthesis of multi-gene phylogenetics and phylogenomics.</title>
        <authorList>
            <person name="Vandepol N."/>
            <person name="Liber J."/>
            <person name="Desiro A."/>
            <person name="Na H."/>
            <person name="Kennedy M."/>
            <person name="Barry K."/>
            <person name="Grigoriev I.V."/>
            <person name="Miller A.N."/>
            <person name="O'Donnell K."/>
            <person name="Stajich J.E."/>
            <person name="Bonito G."/>
        </authorList>
    </citation>
    <scope>NUCLEOTIDE SEQUENCE</scope>
    <source>
        <strain evidence="2">NRRL 2769</strain>
    </source>
</reference>
<name>A0A9P6MZS8_9FUNG</name>
<dbReference type="PANTHER" id="PTHR30543">
    <property type="entry name" value="CHROMATE REDUCTASE"/>
    <property type="match status" value="1"/>
</dbReference>
<dbReference type="GO" id="GO:0005829">
    <property type="term" value="C:cytosol"/>
    <property type="evidence" value="ECO:0007669"/>
    <property type="project" value="TreeGrafter"/>
</dbReference>
<sequence>MPSQKIALVTCSTRNPRVNPFITNYVHSLLAAVVPEDVSLHILDIAEQSLPLYDEPTIPSLLPPDDPTPHYQHEHTRQWSAKVRGFDAFIFITPQYNWSLPASLKNALDYLFYEWKGKPAAVVSYGGHGGGKAADHLRGVFGGLRMRAAATAPTLTIKGAVITETIEQGRVTEIQAKFWQEAGAEDAIRQMFDEIIQLLREGLDARSQR</sequence>
<dbReference type="SUPFAM" id="SSF52218">
    <property type="entry name" value="Flavoproteins"/>
    <property type="match status" value="1"/>
</dbReference>
<evidence type="ECO:0000313" key="3">
    <source>
        <dbReference type="Proteomes" id="UP000703661"/>
    </source>
</evidence>
<dbReference type="Gene3D" id="3.40.50.360">
    <property type="match status" value="1"/>
</dbReference>
<dbReference type="InterPro" id="IPR050712">
    <property type="entry name" value="NAD(P)H-dep_reductase"/>
</dbReference>
<accession>A0A9P6MZS8</accession>
<dbReference type="AlphaFoldDB" id="A0A9P6MZS8"/>
<evidence type="ECO:0000259" key="1">
    <source>
        <dbReference type="Pfam" id="PF03358"/>
    </source>
</evidence>
<comment type="caution">
    <text evidence="2">The sequence shown here is derived from an EMBL/GenBank/DDBJ whole genome shotgun (WGS) entry which is preliminary data.</text>
</comment>
<proteinExistence type="predicted"/>
<evidence type="ECO:0000313" key="2">
    <source>
        <dbReference type="EMBL" id="KAG0018699.1"/>
    </source>
</evidence>
<gene>
    <name evidence="2" type="ORF">BGZ80_006851</name>
</gene>
<dbReference type="Proteomes" id="UP000703661">
    <property type="component" value="Unassembled WGS sequence"/>
</dbReference>
<protein>
    <recommendedName>
        <fullName evidence="1">NADPH-dependent FMN reductase-like domain-containing protein</fullName>
    </recommendedName>
</protein>
<dbReference type="GO" id="GO:0016491">
    <property type="term" value="F:oxidoreductase activity"/>
    <property type="evidence" value="ECO:0007669"/>
    <property type="project" value="InterPro"/>
</dbReference>
<dbReference type="InterPro" id="IPR005025">
    <property type="entry name" value="FMN_Rdtase-like_dom"/>
</dbReference>
<dbReference type="PANTHER" id="PTHR30543:SF21">
    <property type="entry name" value="NAD(P)H-DEPENDENT FMN REDUCTASE LOT6"/>
    <property type="match status" value="1"/>
</dbReference>
<dbReference type="EMBL" id="JAAAID010000341">
    <property type="protein sequence ID" value="KAG0018699.1"/>
    <property type="molecule type" value="Genomic_DNA"/>
</dbReference>
<dbReference type="GO" id="GO:0010181">
    <property type="term" value="F:FMN binding"/>
    <property type="evidence" value="ECO:0007669"/>
    <property type="project" value="TreeGrafter"/>
</dbReference>
<dbReference type="Pfam" id="PF03358">
    <property type="entry name" value="FMN_red"/>
    <property type="match status" value="1"/>
</dbReference>
<dbReference type="InterPro" id="IPR029039">
    <property type="entry name" value="Flavoprotein-like_sf"/>
</dbReference>
<feature type="domain" description="NADPH-dependent FMN reductase-like" evidence="1">
    <location>
        <begin position="5"/>
        <end position="148"/>
    </location>
</feature>
<organism evidence="2 3">
    <name type="scientific">Entomortierella chlamydospora</name>
    <dbReference type="NCBI Taxonomy" id="101097"/>
    <lineage>
        <taxon>Eukaryota</taxon>
        <taxon>Fungi</taxon>
        <taxon>Fungi incertae sedis</taxon>
        <taxon>Mucoromycota</taxon>
        <taxon>Mortierellomycotina</taxon>
        <taxon>Mortierellomycetes</taxon>
        <taxon>Mortierellales</taxon>
        <taxon>Mortierellaceae</taxon>
        <taxon>Entomortierella</taxon>
    </lineage>
</organism>
<keyword evidence="3" id="KW-1185">Reference proteome</keyword>
<dbReference type="OrthoDB" id="68575at2759"/>